<protein>
    <submittedName>
        <fullName evidence="12">Homeobox protein Hox-C13</fullName>
    </submittedName>
</protein>
<keyword evidence="5 9" id="KW-0238">DNA-binding</keyword>
<feature type="DNA-binding region" description="Homeobox" evidence="9">
    <location>
        <begin position="237"/>
        <end position="296"/>
    </location>
</feature>
<dbReference type="Gene3D" id="1.10.10.60">
    <property type="entry name" value="Homeodomain-like"/>
    <property type="match status" value="1"/>
</dbReference>
<evidence type="ECO:0000256" key="9">
    <source>
        <dbReference type="PROSITE-ProRule" id="PRU00108"/>
    </source>
</evidence>
<comment type="similarity">
    <text evidence="2">Belongs to the Abd-B homeobox family.</text>
</comment>
<feature type="domain" description="Homeobox" evidence="11">
    <location>
        <begin position="235"/>
        <end position="295"/>
    </location>
</feature>
<evidence type="ECO:0000313" key="13">
    <source>
        <dbReference type="Ensembl" id="ENSAMXP00005002645.1"/>
    </source>
</evidence>
<evidence type="ECO:0000256" key="8">
    <source>
        <dbReference type="ARBA" id="ARBA00023242"/>
    </source>
</evidence>
<evidence type="ECO:0000256" key="4">
    <source>
        <dbReference type="ARBA" id="ARBA00023015"/>
    </source>
</evidence>
<evidence type="ECO:0000259" key="11">
    <source>
        <dbReference type="PROSITE" id="PS50071"/>
    </source>
</evidence>
<reference evidence="12 15" key="1">
    <citation type="submission" date="2021-07" db="EMBL/GenBank/DDBJ databases">
        <authorList>
            <person name="Imarazene B."/>
            <person name="Zahm M."/>
            <person name="Klopp C."/>
            <person name="Cabau C."/>
            <person name="Beille S."/>
            <person name="Jouanno E."/>
            <person name="Castinel A."/>
            <person name="Lluch J."/>
            <person name="Gil L."/>
            <person name="Kuchtly C."/>
            <person name="Lopez Roques C."/>
            <person name="Donnadieu C."/>
            <person name="Parrinello H."/>
            <person name="Journot L."/>
            <person name="Du K."/>
            <person name="Schartl M."/>
            <person name="Retaux S."/>
            <person name="Guiguen Y."/>
        </authorList>
    </citation>
    <scope>NUCLEOTIDE SEQUENCE [LARGE SCALE GENOMIC DNA]</scope>
    <source>
        <strain evidence="12">Pach_M1</strain>
        <tissue evidence="12">Testis</tissue>
    </source>
</reference>
<dbReference type="FunFam" id="1.10.10.60:FF:000130">
    <property type="entry name" value="Homeobox protein Hox-D12"/>
    <property type="match status" value="1"/>
</dbReference>
<name>A0A8B9GV39_ASTMX</name>
<dbReference type="OMA" id="STHMHAT"/>
<evidence type="ECO:0000256" key="3">
    <source>
        <dbReference type="ARBA" id="ARBA00022473"/>
    </source>
</evidence>
<dbReference type="Proteomes" id="UP000752171">
    <property type="component" value="Unassembled WGS sequence"/>
</dbReference>
<dbReference type="GO" id="GO:0003677">
    <property type="term" value="F:DNA binding"/>
    <property type="evidence" value="ECO:0007669"/>
    <property type="project" value="UniProtKB-UniRule"/>
</dbReference>
<dbReference type="CDD" id="cd00086">
    <property type="entry name" value="homeodomain"/>
    <property type="match status" value="1"/>
</dbReference>
<dbReference type="RefSeq" id="XP_049327856.1">
    <property type="nucleotide sequence ID" value="XM_049471899.1"/>
</dbReference>
<dbReference type="Pfam" id="PF00046">
    <property type="entry name" value="Homeodomain"/>
    <property type="match status" value="1"/>
</dbReference>
<evidence type="ECO:0000256" key="7">
    <source>
        <dbReference type="ARBA" id="ARBA00023163"/>
    </source>
</evidence>
<accession>A0A8B9GV39</accession>
<evidence type="ECO:0000256" key="10">
    <source>
        <dbReference type="RuleBase" id="RU000682"/>
    </source>
</evidence>
<dbReference type="EMBL" id="JAICCE010000024">
    <property type="protein sequence ID" value="KAG9260417.1"/>
    <property type="molecule type" value="Genomic_DNA"/>
</dbReference>
<evidence type="ECO:0000313" key="14">
    <source>
        <dbReference type="Proteomes" id="UP000694621"/>
    </source>
</evidence>
<reference evidence="13" key="2">
    <citation type="submission" date="2025-05" db="UniProtKB">
        <authorList>
            <consortium name="Ensembl"/>
        </authorList>
    </citation>
    <scope>IDENTIFICATION</scope>
</reference>
<dbReference type="InterPro" id="IPR051003">
    <property type="entry name" value="AP_axis_regulatory_Homeobox"/>
</dbReference>
<dbReference type="InterPro" id="IPR017970">
    <property type="entry name" value="Homeobox_CS"/>
</dbReference>
<dbReference type="InterPro" id="IPR022067">
    <property type="entry name" value="HoxA13_N"/>
</dbReference>
<keyword evidence="3" id="KW-0217">Developmental protein</keyword>
<evidence type="ECO:0000256" key="5">
    <source>
        <dbReference type="ARBA" id="ARBA00023125"/>
    </source>
</evidence>
<comment type="subcellular location">
    <subcellularLocation>
        <location evidence="1 9 10">Nucleus</location>
    </subcellularLocation>
</comment>
<dbReference type="SUPFAM" id="SSF46689">
    <property type="entry name" value="Homeodomain-like"/>
    <property type="match status" value="1"/>
</dbReference>
<sequence>MTTSLVLHPRWADTLMYVYEKSPNENSPHKNPAMEGLSGNCPATHCRELISHPSLGRHSGSLLSHQGSVYPDIPAQDTGRQCPAAPQTSSGASLGCGYPFGSPYYGCRLSHSHGVNVQQKPCSYHPAEKYSEPSGTLPSEELSSRAKEFAFYPSFASSYQTVPGYLDMSVMPGISSHPEPRHETLIPMDGYNHWALSNGWESQVYCSKDQSQSSHLWKSPFPDVVPLQPEVNSYRRGRKKRVPYTKVQLKELEKEYASSKFITKDKRRRISTATNLTERQVTIWFQNRRVKEKKFVCKSKSSTHMHAT</sequence>
<keyword evidence="6 9" id="KW-0371">Homeobox</keyword>
<evidence type="ECO:0000256" key="1">
    <source>
        <dbReference type="ARBA" id="ARBA00004123"/>
    </source>
</evidence>
<dbReference type="GO" id="GO:0031101">
    <property type="term" value="P:fin regeneration"/>
    <property type="evidence" value="ECO:0007669"/>
    <property type="project" value="UniProtKB-ARBA"/>
</dbReference>
<dbReference type="PANTHER" id="PTHR45804">
    <property type="entry name" value="SEGMENTATION PROTEIN FUSHI TARAZU-LIKE PROTEIN"/>
    <property type="match status" value="1"/>
</dbReference>
<dbReference type="GO" id="GO:0000981">
    <property type="term" value="F:DNA-binding transcription factor activity, RNA polymerase II-specific"/>
    <property type="evidence" value="ECO:0007669"/>
    <property type="project" value="InterPro"/>
</dbReference>
<dbReference type="AlphaFoldDB" id="A0A8B9GV39"/>
<dbReference type="GeneID" id="125787537"/>
<evidence type="ECO:0000256" key="6">
    <source>
        <dbReference type="ARBA" id="ARBA00023155"/>
    </source>
</evidence>
<dbReference type="PROSITE" id="PS00027">
    <property type="entry name" value="HOMEOBOX_1"/>
    <property type="match status" value="1"/>
</dbReference>
<evidence type="ECO:0000313" key="12">
    <source>
        <dbReference type="EMBL" id="KAG9260417.1"/>
    </source>
</evidence>
<gene>
    <name evidence="13" type="primary">LOC125787537</name>
    <name evidence="12" type="synonym">HOXC13A</name>
    <name evidence="12" type="ORF">AMEX_G26675</name>
</gene>
<keyword evidence="8 9" id="KW-0539">Nucleus</keyword>
<dbReference type="Ensembl" id="ENSAMXT00005002979.1">
    <property type="protein sequence ID" value="ENSAMXP00005002645.1"/>
    <property type="gene ID" value="ENSAMXG00005001555.1"/>
</dbReference>
<organism evidence="13 14">
    <name type="scientific">Astyanax mexicanus</name>
    <name type="common">Blind cave fish</name>
    <name type="synonym">Astyanax fasciatus mexicanus</name>
    <dbReference type="NCBI Taxonomy" id="7994"/>
    <lineage>
        <taxon>Eukaryota</taxon>
        <taxon>Metazoa</taxon>
        <taxon>Chordata</taxon>
        <taxon>Craniata</taxon>
        <taxon>Vertebrata</taxon>
        <taxon>Euteleostomi</taxon>
        <taxon>Actinopterygii</taxon>
        <taxon>Neopterygii</taxon>
        <taxon>Teleostei</taxon>
        <taxon>Ostariophysi</taxon>
        <taxon>Characiformes</taxon>
        <taxon>Characoidei</taxon>
        <taxon>Acestrorhamphidae</taxon>
        <taxon>Acestrorhamphinae</taxon>
        <taxon>Astyanax</taxon>
    </lineage>
</organism>
<dbReference type="PROSITE" id="PS50071">
    <property type="entry name" value="HOMEOBOX_2"/>
    <property type="match status" value="1"/>
</dbReference>
<proteinExistence type="inferred from homology"/>
<dbReference type="InterPro" id="IPR009057">
    <property type="entry name" value="Homeodomain-like_sf"/>
</dbReference>
<keyword evidence="4" id="KW-0805">Transcription regulation</keyword>
<keyword evidence="7" id="KW-0804">Transcription</keyword>
<dbReference type="Pfam" id="PF12284">
    <property type="entry name" value="HoxA13_N"/>
    <property type="match status" value="1"/>
</dbReference>
<dbReference type="SMART" id="SM00389">
    <property type="entry name" value="HOX"/>
    <property type="match status" value="1"/>
</dbReference>
<dbReference type="PANTHER" id="PTHR45804:SF5">
    <property type="entry name" value="HOMEOBOX PROTEIN HOX-C13"/>
    <property type="match status" value="1"/>
</dbReference>
<dbReference type="Proteomes" id="UP000694621">
    <property type="component" value="Unplaced"/>
</dbReference>
<evidence type="ECO:0000313" key="15">
    <source>
        <dbReference type="Proteomes" id="UP000752171"/>
    </source>
</evidence>
<dbReference type="GO" id="GO:0005634">
    <property type="term" value="C:nucleus"/>
    <property type="evidence" value="ECO:0007669"/>
    <property type="project" value="UniProtKB-SubCell"/>
</dbReference>
<evidence type="ECO:0000256" key="2">
    <source>
        <dbReference type="ARBA" id="ARBA00006317"/>
    </source>
</evidence>
<dbReference type="InterPro" id="IPR001356">
    <property type="entry name" value="HD"/>
</dbReference>